<accession>A0A1I4V5H0</accession>
<gene>
    <name evidence="2" type="ORF">SAMN05192568_10885</name>
</gene>
<keyword evidence="3" id="KW-1185">Reference proteome</keyword>
<reference evidence="3" key="1">
    <citation type="submission" date="2016-10" db="EMBL/GenBank/DDBJ databases">
        <authorList>
            <person name="Varghese N."/>
            <person name="Submissions S."/>
        </authorList>
    </citation>
    <scope>NUCLEOTIDE SEQUENCE [LARGE SCALE GENOMIC DNA]</scope>
    <source>
        <strain evidence="3">BL36</strain>
    </source>
</reference>
<dbReference type="Pfam" id="PF01656">
    <property type="entry name" value="CbiA"/>
    <property type="match status" value="1"/>
</dbReference>
<dbReference type="PANTHER" id="PTHR13696:SF99">
    <property type="entry name" value="COBYRINIC ACID AC-DIAMIDE SYNTHASE"/>
    <property type="match status" value="1"/>
</dbReference>
<dbReference type="OrthoDB" id="9804460at2"/>
<organism evidence="2 3">
    <name type="scientific">Methylobacterium pseudosasicola</name>
    <dbReference type="NCBI Taxonomy" id="582667"/>
    <lineage>
        <taxon>Bacteria</taxon>
        <taxon>Pseudomonadati</taxon>
        <taxon>Pseudomonadota</taxon>
        <taxon>Alphaproteobacteria</taxon>
        <taxon>Hyphomicrobiales</taxon>
        <taxon>Methylobacteriaceae</taxon>
        <taxon>Methylobacterium</taxon>
    </lineage>
</organism>
<dbReference type="Proteomes" id="UP000199048">
    <property type="component" value="Unassembled WGS sequence"/>
</dbReference>
<dbReference type="CDD" id="cd02042">
    <property type="entry name" value="ParAB_family"/>
    <property type="match status" value="1"/>
</dbReference>
<evidence type="ECO:0000313" key="2">
    <source>
        <dbReference type="EMBL" id="SFM96477.1"/>
    </source>
</evidence>
<feature type="domain" description="CobQ/CobB/MinD/ParA nucleotide binding" evidence="1">
    <location>
        <begin position="7"/>
        <end position="189"/>
    </location>
</feature>
<dbReference type="InterPro" id="IPR002586">
    <property type="entry name" value="CobQ/CobB/MinD/ParA_Nub-bd_dom"/>
</dbReference>
<dbReference type="RefSeq" id="WP_092047345.1">
    <property type="nucleotide sequence ID" value="NZ_FOTK01000088.1"/>
</dbReference>
<dbReference type="InterPro" id="IPR027417">
    <property type="entry name" value="P-loop_NTPase"/>
</dbReference>
<dbReference type="Gene3D" id="3.40.50.300">
    <property type="entry name" value="P-loop containing nucleotide triphosphate hydrolases"/>
    <property type="match status" value="1"/>
</dbReference>
<dbReference type="PIRSF" id="PIRSF009320">
    <property type="entry name" value="Nuc_binding_HP_1000"/>
    <property type="match status" value="1"/>
</dbReference>
<evidence type="ECO:0000313" key="3">
    <source>
        <dbReference type="Proteomes" id="UP000199048"/>
    </source>
</evidence>
<dbReference type="EMBL" id="FOTK01000088">
    <property type="protein sequence ID" value="SFM96477.1"/>
    <property type="molecule type" value="Genomic_DNA"/>
</dbReference>
<sequence>MVRIIGLAQSKGGVGKTTTALNLAAELHRRGRTVAVLDADPAAHAASIAEDGQLPFKVTAHLLEEDSDAAVSTWVKTAKGQGTDFVLIDAPGAMGAAFGATIAVSDLVLVPSGSTVLDVRGAAETVGTIRRHRKAAKRDRPDILIVPSRIDKRTGAGRDVVTTLAALTEPVAPAISYRAIVADSLATGEAVPADTPSAAEFAALADAVMVRLGETL</sequence>
<dbReference type="STRING" id="582667.SAMN05192568_10885"/>
<evidence type="ECO:0000259" key="1">
    <source>
        <dbReference type="Pfam" id="PF01656"/>
    </source>
</evidence>
<protein>
    <submittedName>
        <fullName evidence="2">Chromosome partitioning protein</fullName>
    </submittedName>
</protein>
<name>A0A1I4V5H0_9HYPH</name>
<dbReference type="InterPro" id="IPR050678">
    <property type="entry name" value="DNA_Partitioning_ATPase"/>
</dbReference>
<dbReference type="SUPFAM" id="SSF52540">
    <property type="entry name" value="P-loop containing nucleoside triphosphate hydrolases"/>
    <property type="match status" value="1"/>
</dbReference>
<proteinExistence type="predicted"/>
<dbReference type="PANTHER" id="PTHR13696">
    <property type="entry name" value="P-LOOP CONTAINING NUCLEOSIDE TRIPHOSPHATE HYDROLASE"/>
    <property type="match status" value="1"/>
</dbReference>
<dbReference type="AlphaFoldDB" id="A0A1I4V5H0"/>